<sequence>MTAVLAGAMIAVVIGSGGVQPVVADRAGASLQAGVDAVHQAGAVGVLAETRDGHGRAAARNGVAELGSRTPVPWSGYFRIGSTTKTFTAVVLLQLVGEGRLKLTDTVERWLPGVVDGNGNDGRGIAVKNLLRHTSGLNDWNGEVPIAKEPTPRKYLEERFRLYRPEQQVRLAMRKPPMWTPDPGDPAGERRWAYSNTNYTLAGMVVEKVTGNPLEHEVHERIIAPLGLRHTMTGATAYVPHPHAHAYLQFPGRTDLTDTTVMADGGSGDGGMVSTTGDVTTFFRALLSGRLLRPSELNEMKDTVPAEDYDGTPGTRYGLGLAWRPVPGCAGGVWSHHGNSPGMGSRNGVTGDGRRAIAMFISTQRTDERQLRQDTAARELIDGTLCGAGS</sequence>
<comment type="caution">
    <text evidence="2">The sequence shown here is derived from an EMBL/GenBank/DDBJ whole genome shotgun (WGS) entry which is preliminary data.</text>
</comment>
<organism evidence="2 3">
    <name type="scientific">Streptosporangium oxazolinicum</name>
    <dbReference type="NCBI Taxonomy" id="909287"/>
    <lineage>
        <taxon>Bacteria</taxon>
        <taxon>Bacillati</taxon>
        <taxon>Actinomycetota</taxon>
        <taxon>Actinomycetes</taxon>
        <taxon>Streptosporangiales</taxon>
        <taxon>Streptosporangiaceae</taxon>
        <taxon>Streptosporangium</taxon>
    </lineage>
</organism>
<dbReference type="PANTHER" id="PTHR46825">
    <property type="entry name" value="D-ALANYL-D-ALANINE-CARBOXYPEPTIDASE/ENDOPEPTIDASE AMPH"/>
    <property type="match status" value="1"/>
</dbReference>
<dbReference type="GO" id="GO:0016787">
    <property type="term" value="F:hydrolase activity"/>
    <property type="evidence" value="ECO:0007669"/>
    <property type="project" value="UniProtKB-KW"/>
</dbReference>
<evidence type="ECO:0000259" key="1">
    <source>
        <dbReference type="Pfam" id="PF00144"/>
    </source>
</evidence>
<feature type="domain" description="Beta-lactamase-related" evidence="1">
    <location>
        <begin position="41"/>
        <end position="378"/>
    </location>
</feature>
<evidence type="ECO:0000313" key="3">
    <source>
        <dbReference type="Proteomes" id="UP001501251"/>
    </source>
</evidence>
<dbReference type="Pfam" id="PF00144">
    <property type="entry name" value="Beta-lactamase"/>
    <property type="match status" value="1"/>
</dbReference>
<gene>
    <name evidence="2" type="ORF">GCM10022252_07420</name>
</gene>
<keyword evidence="3" id="KW-1185">Reference proteome</keyword>
<dbReference type="InterPro" id="IPR012338">
    <property type="entry name" value="Beta-lactam/transpept-like"/>
</dbReference>
<proteinExistence type="predicted"/>
<dbReference type="RefSeq" id="WP_344914914.1">
    <property type="nucleotide sequence ID" value="NZ_BAABAQ010000001.1"/>
</dbReference>
<dbReference type="Proteomes" id="UP001501251">
    <property type="component" value="Unassembled WGS sequence"/>
</dbReference>
<dbReference type="InterPro" id="IPR001466">
    <property type="entry name" value="Beta-lactam-related"/>
</dbReference>
<name>A0ABP8AD91_9ACTN</name>
<dbReference type="PANTHER" id="PTHR46825:SF7">
    <property type="entry name" value="D-ALANYL-D-ALANINE CARBOXYPEPTIDASE"/>
    <property type="match status" value="1"/>
</dbReference>
<reference evidence="3" key="1">
    <citation type="journal article" date="2019" name="Int. J. Syst. Evol. Microbiol.">
        <title>The Global Catalogue of Microorganisms (GCM) 10K type strain sequencing project: providing services to taxonomists for standard genome sequencing and annotation.</title>
        <authorList>
            <consortium name="The Broad Institute Genomics Platform"/>
            <consortium name="The Broad Institute Genome Sequencing Center for Infectious Disease"/>
            <person name="Wu L."/>
            <person name="Ma J."/>
        </authorList>
    </citation>
    <scope>NUCLEOTIDE SEQUENCE [LARGE SCALE GENOMIC DNA]</scope>
    <source>
        <strain evidence="3">JCM 17388</strain>
    </source>
</reference>
<dbReference type="SUPFAM" id="SSF56601">
    <property type="entry name" value="beta-lactamase/transpeptidase-like"/>
    <property type="match status" value="1"/>
</dbReference>
<keyword evidence="2" id="KW-0378">Hydrolase</keyword>
<dbReference type="InterPro" id="IPR050491">
    <property type="entry name" value="AmpC-like"/>
</dbReference>
<dbReference type="EMBL" id="BAABAQ010000001">
    <property type="protein sequence ID" value="GAA4182073.1"/>
    <property type="molecule type" value="Genomic_DNA"/>
</dbReference>
<protein>
    <submittedName>
        <fullName evidence="2">Serine hydrolase domain-containing protein</fullName>
    </submittedName>
</protein>
<accession>A0ABP8AD91</accession>
<dbReference type="Gene3D" id="3.40.710.10">
    <property type="entry name" value="DD-peptidase/beta-lactamase superfamily"/>
    <property type="match status" value="1"/>
</dbReference>
<evidence type="ECO:0000313" key="2">
    <source>
        <dbReference type="EMBL" id="GAA4182073.1"/>
    </source>
</evidence>